<comment type="caution">
    <text evidence="1">The sequence shown here is derived from an EMBL/GenBank/DDBJ whole genome shotgun (WGS) entry which is preliminary data.</text>
</comment>
<name>A0ACC1C2V9_9ROSI</name>
<organism evidence="1 2">
    <name type="scientific">Pistacia atlantica</name>
    <dbReference type="NCBI Taxonomy" id="434234"/>
    <lineage>
        <taxon>Eukaryota</taxon>
        <taxon>Viridiplantae</taxon>
        <taxon>Streptophyta</taxon>
        <taxon>Embryophyta</taxon>
        <taxon>Tracheophyta</taxon>
        <taxon>Spermatophyta</taxon>
        <taxon>Magnoliopsida</taxon>
        <taxon>eudicotyledons</taxon>
        <taxon>Gunneridae</taxon>
        <taxon>Pentapetalae</taxon>
        <taxon>rosids</taxon>
        <taxon>malvids</taxon>
        <taxon>Sapindales</taxon>
        <taxon>Anacardiaceae</taxon>
        <taxon>Pistacia</taxon>
    </lineage>
</organism>
<dbReference type="Proteomes" id="UP001164250">
    <property type="component" value="Chromosome 2"/>
</dbReference>
<protein>
    <submittedName>
        <fullName evidence="1">Uncharacterized protein</fullName>
    </submittedName>
</protein>
<keyword evidence="2" id="KW-1185">Reference proteome</keyword>
<reference evidence="2" key="1">
    <citation type="journal article" date="2023" name="G3 (Bethesda)">
        <title>Genome assembly and association tests identify interacting loci associated with vigor, precocity, and sex in interspecific pistachio rootstocks.</title>
        <authorList>
            <person name="Palmer W."/>
            <person name="Jacygrad E."/>
            <person name="Sagayaradj S."/>
            <person name="Cavanaugh K."/>
            <person name="Han R."/>
            <person name="Bertier L."/>
            <person name="Beede B."/>
            <person name="Kafkas S."/>
            <person name="Golino D."/>
            <person name="Preece J."/>
            <person name="Michelmore R."/>
        </authorList>
    </citation>
    <scope>NUCLEOTIDE SEQUENCE [LARGE SCALE GENOMIC DNA]</scope>
</reference>
<sequence length="418" mass="46510">MEMKGAPALHGYRMPAEWEPHSQCWMGWPERPDNWRDNAVHAQKVFAKIATAISKFEPVTVCGSAAQWENARSQLPENIRVIEMSMNDSWFRDTGPTIVVSDSTVTTDAPVPKVAGIDWNFNSWGGVDDGCYQDWSLDLLVARKILAIERLPRFPQSLILEGGSIHVDGEGTCLTTEECLLNKNRNPHLSKEQIEDELKAYLGIRKVIWLPHGLYGDDDTNGHIDNMCCFAKPGVVLLSWTDDETDPQYEHSVEAFSVLSNTTDAKGRKLEIIKLHVPGPLYMTDEEAAGVIQASIQCLKFDSGTLMSDDPLPFYHIWFVCKSETNSLTFWLQVGEAKPRLAGTRLAASYVNFYIANGGIITPQFGDKKWDDEAIRVLSKVFPNHEVVGIEGAREIVLAGGNIHCITQQQPAIPTAVA</sequence>
<dbReference type="EMBL" id="CM047898">
    <property type="protein sequence ID" value="KAJ0106368.1"/>
    <property type="molecule type" value="Genomic_DNA"/>
</dbReference>
<evidence type="ECO:0000313" key="2">
    <source>
        <dbReference type="Proteomes" id="UP001164250"/>
    </source>
</evidence>
<evidence type="ECO:0000313" key="1">
    <source>
        <dbReference type="EMBL" id="KAJ0106368.1"/>
    </source>
</evidence>
<accession>A0ACC1C2V9</accession>
<gene>
    <name evidence="1" type="ORF">Patl1_18994</name>
</gene>
<proteinExistence type="predicted"/>